<dbReference type="RefSeq" id="WP_048640542.1">
    <property type="nucleotide sequence ID" value="NZ_CP012040.1"/>
</dbReference>
<keyword evidence="3" id="KW-1185">Reference proteome</keyword>
<dbReference type="Gene3D" id="3.90.550.10">
    <property type="entry name" value="Spore Coat Polysaccharide Biosynthesis Protein SpsA, Chain A"/>
    <property type="match status" value="1"/>
</dbReference>
<accession>A0A0H4PPA8</accession>
<evidence type="ECO:0000313" key="3">
    <source>
        <dbReference type="Proteomes" id="UP000036520"/>
    </source>
</evidence>
<feature type="domain" description="Glycosyltransferase 2-like" evidence="1">
    <location>
        <begin position="3"/>
        <end position="132"/>
    </location>
</feature>
<evidence type="ECO:0000313" key="2">
    <source>
        <dbReference type="EMBL" id="AKP50062.1"/>
    </source>
</evidence>
<dbReference type="AlphaFoldDB" id="A0A0H4PPA8"/>
<dbReference type="GO" id="GO:0016740">
    <property type="term" value="F:transferase activity"/>
    <property type="evidence" value="ECO:0007669"/>
    <property type="project" value="UniProtKB-KW"/>
</dbReference>
<organism evidence="2 3">
    <name type="scientific">Cyclobacterium amurskyense</name>
    <dbReference type="NCBI Taxonomy" id="320787"/>
    <lineage>
        <taxon>Bacteria</taxon>
        <taxon>Pseudomonadati</taxon>
        <taxon>Bacteroidota</taxon>
        <taxon>Cytophagia</taxon>
        <taxon>Cytophagales</taxon>
        <taxon>Cyclobacteriaceae</taxon>
        <taxon>Cyclobacterium</taxon>
    </lineage>
</organism>
<name>A0A0H4PPA8_9BACT</name>
<evidence type="ECO:0000259" key="1">
    <source>
        <dbReference type="Pfam" id="PF00535"/>
    </source>
</evidence>
<keyword evidence="2" id="KW-0808">Transferase</keyword>
<sequence length="318" mass="36591">MFSIIIPIYNKFPHLDRSINSVLNQKFGEWELILVDDGSSDGSFEKAKSYTDKRIRVFQRKQPGPGGYAARNLGIAKAKYDWVAFLDADDEWMDHHLITFLELINYQPEAKILSTSWTDNFEENKEGRFFPNTYNKRHHSKGIHEIDLKKFLKNSIDGAPPFWTGALGFRTELLKEIGGFPEGRCKRGGDVDTWLRAIFYGELAIWSPELTVVYHRDSVNMVTKVEGFELGCESTTVQKLASLTIDDQVSSLLYKFLNARVVSRWLQTLRVGKNPDSLWGKVKWKHLTKKGLVITFWSILPSSVTKQLYRLISKGKYD</sequence>
<dbReference type="CDD" id="cd00761">
    <property type="entry name" value="Glyco_tranf_GTA_type"/>
    <property type="match status" value="1"/>
</dbReference>
<dbReference type="InterPro" id="IPR050834">
    <property type="entry name" value="Glycosyltransf_2"/>
</dbReference>
<dbReference type="KEGG" id="camu:CA2015_0596"/>
<dbReference type="Pfam" id="PF00535">
    <property type="entry name" value="Glycos_transf_2"/>
    <property type="match status" value="1"/>
</dbReference>
<dbReference type="PANTHER" id="PTHR43685:SF2">
    <property type="entry name" value="GLYCOSYLTRANSFERASE 2-LIKE DOMAIN-CONTAINING PROTEIN"/>
    <property type="match status" value="1"/>
</dbReference>
<dbReference type="STRING" id="320787.CA2015_0596"/>
<proteinExistence type="predicted"/>
<protein>
    <submittedName>
        <fullName evidence="2">Glycosyl transferase family 2</fullName>
    </submittedName>
</protein>
<dbReference type="EMBL" id="CP012040">
    <property type="protein sequence ID" value="AKP50062.1"/>
    <property type="molecule type" value="Genomic_DNA"/>
</dbReference>
<dbReference type="OrthoDB" id="6307329at2"/>
<dbReference type="Proteomes" id="UP000036520">
    <property type="component" value="Chromosome"/>
</dbReference>
<reference evidence="2 3" key="1">
    <citation type="submission" date="2015-07" db="EMBL/GenBank/DDBJ databases">
        <authorList>
            <person name="Kim K.M."/>
        </authorList>
    </citation>
    <scope>NUCLEOTIDE SEQUENCE [LARGE SCALE GENOMIC DNA]</scope>
    <source>
        <strain evidence="2 3">KCTC 12363</strain>
    </source>
</reference>
<dbReference type="InterPro" id="IPR001173">
    <property type="entry name" value="Glyco_trans_2-like"/>
</dbReference>
<dbReference type="InterPro" id="IPR029044">
    <property type="entry name" value="Nucleotide-diphossugar_trans"/>
</dbReference>
<dbReference type="SUPFAM" id="SSF53448">
    <property type="entry name" value="Nucleotide-diphospho-sugar transferases"/>
    <property type="match status" value="1"/>
</dbReference>
<dbReference type="PANTHER" id="PTHR43685">
    <property type="entry name" value="GLYCOSYLTRANSFERASE"/>
    <property type="match status" value="1"/>
</dbReference>
<gene>
    <name evidence="2" type="ORF">CA2015_0596</name>
</gene>